<sequence length="88" mass="10185">MGSPLQLLSLLQSHLYMLKIVLVYSFITLARRLVLLNNCQALFLTIWAFQFHVIVNQARFLIRVLREILGLVKLPPFPVALQKMSLIH</sequence>
<dbReference type="EMBL" id="GBGF01090465">
    <property type="protein sequence ID" value="JAC96496.1"/>
    <property type="molecule type" value="Transcribed_RNA"/>
</dbReference>
<reference evidence="2" key="1">
    <citation type="submission" date="2014-11" db="EMBL/GenBank/DDBJ databases">
        <title>Cytokinin levels and signaling respond to wounding and the perception of herbivore elicitors to regulate inducible defenses in Nicotiana attenuata.</title>
        <authorList>
            <person name="Bruetting C."/>
            <person name="Meza-Canales I.D."/>
            <person name="Baldwin I.T."/>
        </authorList>
    </citation>
    <scope>NUCLEOTIDE SEQUENCE</scope>
</reference>
<feature type="transmembrane region" description="Helical" evidence="1">
    <location>
        <begin position="33"/>
        <end position="55"/>
    </location>
</feature>
<keyword evidence="1" id="KW-0812">Transmembrane</keyword>
<keyword evidence="1" id="KW-0472">Membrane</keyword>
<reference evidence="2" key="3">
    <citation type="journal article" date="2015" name="J. Integr. Plant Biol.">
        <title>Cytokinin levels and signaling respond to wounding and the perception of herbivore elicitors in Nicotiana attenuata.</title>
        <authorList>
            <person name="Schafer M."/>
            <person name="Meza-Canales I.D."/>
            <person name="Navarro-Quezada A."/>
            <person name="Brutting C."/>
            <person name="Vankova R."/>
            <person name="Baldwin I.T."/>
            <person name="Meldau S."/>
        </authorList>
    </citation>
    <scope>NUCLEOTIDE SEQUENCE</scope>
</reference>
<proteinExistence type="predicted"/>
<dbReference type="AlphaFoldDB" id="A0A0A1WCA1"/>
<accession>A0A0A1WCA1</accession>
<organism evidence="2">
    <name type="scientific">Nicotiana attenuata</name>
    <name type="common">Coyote tobacco</name>
    <dbReference type="NCBI Taxonomy" id="49451"/>
    <lineage>
        <taxon>Eukaryota</taxon>
        <taxon>Viridiplantae</taxon>
        <taxon>Streptophyta</taxon>
        <taxon>Embryophyta</taxon>
        <taxon>Tracheophyta</taxon>
        <taxon>Spermatophyta</taxon>
        <taxon>Magnoliopsida</taxon>
        <taxon>eudicotyledons</taxon>
        <taxon>Gunneridae</taxon>
        <taxon>Pentapetalae</taxon>
        <taxon>asterids</taxon>
        <taxon>lamiids</taxon>
        <taxon>Solanales</taxon>
        <taxon>Solanaceae</taxon>
        <taxon>Nicotianoideae</taxon>
        <taxon>Nicotianeae</taxon>
        <taxon>Nicotiana</taxon>
    </lineage>
</organism>
<name>A0A0A1WCA1_NICAT</name>
<evidence type="ECO:0000256" key="1">
    <source>
        <dbReference type="SAM" id="Phobius"/>
    </source>
</evidence>
<evidence type="ECO:0000313" key="2">
    <source>
        <dbReference type="EMBL" id="JAC96496.1"/>
    </source>
</evidence>
<gene>
    <name evidence="2" type="primary">RRB2c</name>
</gene>
<reference evidence="2" key="2">
    <citation type="journal article" date="2015" name="BMC Plant Biol.">
        <title>Molecular evolution and diversification of the Argonaute family of proteins in plants.</title>
        <authorList>
            <person name="Singh R.K."/>
            <person name="Gase K."/>
            <person name="Baldwin I.T."/>
            <person name="Pandey S.P."/>
        </authorList>
    </citation>
    <scope>NUCLEOTIDE SEQUENCE</scope>
</reference>
<protein>
    <submittedName>
        <fullName evidence="2">Type B response regulator RRB2c</fullName>
    </submittedName>
</protein>
<feature type="transmembrane region" description="Helical" evidence="1">
    <location>
        <begin position="7"/>
        <end position="27"/>
    </location>
</feature>
<keyword evidence="1" id="KW-1133">Transmembrane helix</keyword>